<evidence type="ECO:0000313" key="7">
    <source>
        <dbReference type="Proteomes" id="UP001213646"/>
    </source>
</evidence>
<accession>A0AAW6HY94</accession>
<evidence type="ECO:0000256" key="2">
    <source>
        <dbReference type="ARBA" id="ARBA00022729"/>
    </source>
</evidence>
<organism evidence="6 7">
    <name type="scientific">Parabacteroides johnsonii</name>
    <dbReference type="NCBI Taxonomy" id="387661"/>
    <lineage>
        <taxon>Bacteria</taxon>
        <taxon>Pseudomonadati</taxon>
        <taxon>Bacteroidota</taxon>
        <taxon>Bacteroidia</taxon>
        <taxon>Bacteroidales</taxon>
        <taxon>Tannerellaceae</taxon>
        <taxon>Parabacteroides</taxon>
    </lineage>
</organism>
<evidence type="ECO:0000256" key="3">
    <source>
        <dbReference type="ARBA" id="ARBA00022801"/>
    </source>
</evidence>
<feature type="domain" description="4-O-methyl-glucuronoyl methylesterase-like" evidence="5">
    <location>
        <begin position="244"/>
        <end position="397"/>
    </location>
</feature>
<protein>
    <submittedName>
        <fullName evidence="6">Acetylxylan esterase</fullName>
    </submittedName>
</protein>
<evidence type="ECO:0000313" key="6">
    <source>
        <dbReference type="EMBL" id="MDC7147880.1"/>
    </source>
</evidence>
<dbReference type="GO" id="GO:0052689">
    <property type="term" value="F:carboxylic ester hydrolase activity"/>
    <property type="evidence" value="ECO:0007669"/>
    <property type="project" value="UniProtKB-KW"/>
</dbReference>
<dbReference type="AlphaFoldDB" id="A0AAW6HY94"/>
<feature type="signal peptide" evidence="4">
    <location>
        <begin position="1"/>
        <end position="18"/>
    </location>
</feature>
<dbReference type="EMBL" id="JAQPYX010000004">
    <property type="protein sequence ID" value="MDC7147880.1"/>
    <property type="molecule type" value="Genomic_DNA"/>
</dbReference>
<evidence type="ECO:0000256" key="4">
    <source>
        <dbReference type="SAM" id="SignalP"/>
    </source>
</evidence>
<comment type="caution">
    <text evidence="6">The sequence shown here is derived from an EMBL/GenBank/DDBJ whole genome shotgun (WGS) entry which is preliminary data.</text>
</comment>
<sequence>MKKIFIVLLLFERLFACAQNSVIQYYTPNPGVQKAFVLYDNDSLIPTYELPNPLVLESGQKVVDSIMWWRQRRPELLSLFENEIYGKTPFFSQAAPGFLQYPVVRVLSEKKDVFNGKATRREVRLCYTQNDSSYYLDILLYLPNHVKTKVPAYVMLNFRGNQSVTEDTDIHICESWMTPCSDGSVVNFHSTEKSRGIAKSRWPIEMIIDRGYALATACYQQLVPDYESDSPQKIHSLFFRKGQIASASNEWGSIGVWAWGMSRILDYLETEPRINPRQVVAAGHSRLGKTALWAGAQDQRFAIVIANNSGCGGGALSKRILGETIDLLCYVRPHWFCDNFKYYARNEKLLPIDQHELIALIAPRPVYLAVAENDWAADPKGEYLTLLNVDSVYQFLGSNGIGKKDRNNILLEKGSLIYDAQMPRINQSTGETIGFHIRMGKHDITKYDWGQFLNFTDKFFK</sequence>
<dbReference type="Proteomes" id="UP001213646">
    <property type="component" value="Unassembled WGS sequence"/>
</dbReference>
<reference evidence="6" key="1">
    <citation type="submission" date="2023-01" db="EMBL/GenBank/DDBJ databases">
        <title>Exploring GABA producing Bacteroides strains toward improving mental health.</title>
        <authorList>
            <person name="Yousuf B."/>
            <person name="Bouhlel N.E."/>
            <person name="Mottawea W."/>
            <person name="Hammami R."/>
        </authorList>
    </citation>
    <scope>NUCLEOTIDE SEQUENCE</scope>
    <source>
        <strain evidence="6">UO.H1047</strain>
    </source>
</reference>
<dbReference type="InterPro" id="IPR054579">
    <property type="entry name" value="GCE-like_dom"/>
</dbReference>
<keyword evidence="2 4" id="KW-0732">Signal</keyword>
<evidence type="ECO:0000256" key="1">
    <source>
        <dbReference type="ARBA" id="ARBA00022487"/>
    </source>
</evidence>
<gene>
    <name evidence="6" type="ORF">PQG89_00345</name>
</gene>
<dbReference type="RefSeq" id="WP_229090976.1">
    <property type="nucleotide sequence ID" value="NZ_CAKWDQ010000157.1"/>
</dbReference>
<dbReference type="SUPFAM" id="SSF53474">
    <property type="entry name" value="alpha/beta-Hydrolases"/>
    <property type="match status" value="1"/>
</dbReference>
<proteinExistence type="predicted"/>
<evidence type="ECO:0000259" key="5">
    <source>
        <dbReference type="Pfam" id="PF22244"/>
    </source>
</evidence>
<keyword evidence="1" id="KW-0719">Serine esterase</keyword>
<dbReference type="InterPro" id="IPR029058">
    <property type="entry name" value="AB_hydrolase_fold"/>
</dbReference>
<dbReference type="Gene3D" id="3.40.50.1820">
    <property type="entry name" value="alpha/beta hydrolase"/>
    <property type="match status" value="1"/>
</dbReference>
<dbReference type="Pfam" id="PF22244">
    <property type="entry name" value="GCE_fung"/>
    <property type="match status" value="1"/>
</dbReference>
<name>A0AAW6HY94_9BACT</name>
<keyword evidence="3" id="KW-0378">Hydrolase</keyword>
<feature type="chain" id="PRO_5043711796" evidence="4">
    <location>
        <begin position="19"/>
        <end position="461"/>
    </location>
</feature>